<organism evidence="1">
    <name type="scientific">viral metagenome</name>
    <dbReference type="NCBI Taxonomy" id="1070528"/>
    <lineage>
        <taxon>unclassified sequences</taxon>
        <taxon>metagenomes</taxon>
        <taxon>organismal metagenomes</taxon>
    </lineage>
</organism>
<sequence>MISYFSEINIYLDMIKQYLETTFNYIFRNIAGSFPAIG</sequence>
<accession>A0A6C0KPS2</accession>
<protein>
    <submittedName>
        <fullName evidence="1">Uncharacterized protein</fullName>
    </submittedName>
</protein>
<reference evidence="1" key="1">
    <citation type="journal article" date="2020" name="Nature">
        <title>Giant virus diversity and host interactions through global metagenomics.</title>
        <authorList>
            <person name="Schulz F."/>
            <person name="Roux S."/>
            <person name="Paez-Espino D."/>
            <person name="Jungbluth S."/>
            <person name="Walsh D.A."/>
            <person name="Denef V.J."/>
            <person name="McMahon K.D."/>
            <person name="Konstantinidis K.T."/>
            <person name="Eloe-Fadrosh E.A."/>
            <person name="Kyrpides N.C."/>
            <person name="Woyke T."/>
        </authorList>
    </citation>
    <scope>NUCLEOTIDE SEQUENCE</scope>
    <source>
        <strain evidence="1">GVMAG-S-3300013014-104</strain>
    </source>
</reference>
<dbReference type="EMBL" id="MN740945">
    <property type="protein sequence ID" value="QHU19146.1"/>
    <property type="molecule type" value="Genomic_DNA"/>
</dbReference>
<evidence type="ECO:0000313" key="1">
    <source>
        <dbReference type="EMBL" id="QHU19146.1"/>
    </source>
</evidence>
<proteinExistence type="predicted"/>
<name>A0A6C0KPS2_9ZZZZ</name>
<dbReference type="AlphaFoldDB" id="A0A6C0KPS2"/>